<dbReference type="PROSITE" id="PS00588">
    <property type="entry name" value="FLAGELLA_BB_ROD"/>
    <property type="match status" value="1"/>
</dbReference>
<proteinExistence type="inferred from homology"/>
<protein>
    <submittedName>
        <fullName evidence="3">Flagellar basal body protein</fullName>
    </submittedName>
</protein>
<reference evidence="4" key="1">
    <citation type="journal article" date="2019" name="Int. J. Syst. Evol. Microbiol.">
        <title>The Global Catalogue of Microorganisms (GCM) 10K type strain sequencing project: providing services to taxonomists for standard genome sequencing and annotation.</title>
        <authorList>
            <consortium name="The Broad Institute Genomics Platform"/>
            <consortium name="The Broad Institute Genome Sequencing Center for Infectious Disease"/>
            <person name="Wu L."/>
            <person name="Ma J."/>
        </authorList>
    </citation>
    <scope>NUCLEOTIDE SEQUENCE [LARGE SCALE GENOMIC DNA]</scope>
    <source>
        <strain evidence="4">KCTC 52168</strain>
    </source>
</reference>
<keyword evidence="3" id="KW-0966">Cell projection</keyword>
<evidence type="ECO:0000313" key="4">
    <source>
        <dbReference type="Proteomes" id="UP001595556"/>
    </source>
</evidence>
<evidence type="ECO:0000259" key="2">
    <source>
        <dbReference type="Pfam" id="PF00460"/>
    </source>
</evidence>
<comment type="similarity">
    <text evidence="1">Belongs to the flagella basal body rod proteins family.</text>
</comment>
<dbReference type="EMBL" id="JBHRTI010000007">
    <property type="protein sequence ID" value="MFC3148612.1"/>
    <property type="molecule type" value="Genomic_DNA"/>
</dbReference>
<sequence>MSPLTAPAASTALSGLNAANLRMAASANNVANMNTPGYRRQGVEQAALPSGGVAATVTQASEPGVELTGEVVEQKMALYSFKANVLVLQTQDQMQRALLGSRVDERV</sequence>
<dbReference type="InterPro" id="IPR001444">
    <property type="entry name" value="Flag_bb_rod_N"/>
</dbReference>
<dbReference type="Proteomes" id="UP001595556">
    <property type="component" value="Unassembled WGS sequence"/>
</dbReference>
<comment type="caution">
    <text evidence="3">The sequence shown here is derived from an EMBL/GenBank/DDBJ whole genome shotgun (WGS) entry which is preliminary data.</text>
</comment>
<name>A0ABV7HA33_9BURK</name>
<evidence type="ECO:0000313" key="3">
    <source>
        <dbReference type="EMBL" id="MFC3148612.1"/>
    </source>
</evidence>
<organism evidence="3 4">
    <name type="scientific">Piscinibacterium candidicorallinum</name>
    <dbReference type="NCBI Taxonomy" id="1793872"/>
    <lineage>
        <taxon>Bacteria</taxon>
        <taxon>Pseudomonadati</taxon>
        <taxon>Pseudomonadota</taxon>
        <taxon>Betaproteobacteria</taxon>
        <taxon>Burkholderiales</taxon>
        <taxon>Piscinibacterium</taxon>
    </lineage>
</organism>
<keyword evidence="3" id="KW-0282">Flagellum</keyword>
<keyword evidence="4" id="KW-1185">Reference proteome</keyword>
<feature type="domain" description="Flagellar basal body rod protein N-terminal" evidence="2">
    <location>
        <begin position="11"/>
        <end position="39"/>
    </location>
</feature>
<dbReference type="InterPro" id="IPR019776">
    <property type="entry name" value="Flagellar_basal_body_rod_CS"/>
</dbReference>
<evidence type="ECO:0000256" key="1">
    <source>
        <dbReference type="ARBA" id="ARBA00009677"/>
    </source>
</evidence>
<keyword evidence="3" id="KW-0969">Cilium</keyword>
<dbReference type="RefSeq" id="WP_377304720.1">
    <property type="nucleotide sequence ID" value="NZ_CP180191.1"/>
</dbReference>
<accession>A0ABV7HA33</accession>
<dbReference type="Pfam" id="PF00460">
    <property type="entry name" value="Flg_bb_rod"/>
    <property type="match status" value="1"/>
</dbReference>
<gene>
    <name evidence="3" type="ORF">ACFOEN_13350</name>
</gene>